<dbReference type="PANTHER" id="PTHR23521">
    <property type="entry name" value="TRANSPORTER MFS SUPERFAMILY"/>
    <property type="match status" value="1"/>
</dbReference>
<dbReference type="EMBL" id="JBFRYB010000001">
    <property type="protein sequence ID" value="MEX1666433.1"/>
    <property type="molecule type" value="Genomic_DNA"/>
</dbReference>
<evidence type="ECO:0000256" key="5">
    <source>
        <dbReference type="SAM" id="Phobius"/>
    </source>
</evidence>
<gene>
    <name evidence="6" type="ORF">AB4875_13150</name>
</gene>
<feature type="transmembrane region" description="Helical" evidence="5">
    <location>
        <begin position="131"/>
        <end position="150"/>
    </location>
</feature>
<evidence type="ECO:0000313" key="6">
    <source>
        <dbReference type="EMBL" id="MEX1666433.1"/>
    </source>
</evidence>
<dbReference type="InterPro" id="IPR036259">
    <property type="entry name" value="MFS_trans_sf"/>
</dbReference>
<feature type="transmembrane region" description="Helical" evidence="5">
    <location>
        <begin position="325"/>
        <end position="343"/>
    </location>
</feature>
<feature type="region of interest" description="Disordered" evidence="4">
    <location>
        <begin position="404"/>
        <end position="441"/>
    </location>
</feature>
<keyword evidence="1 5" id="KW-0812">Transmembrane</keyword>
<feature type="transmembrane region" description="Helical" evidence="5">
    <location>
        <begin position="355"/>
        <end position="375"/>
    </location>
</feature>
<dbReference type="Gene3D" id="1.20.1250.20">
    <property type="entry name" value="MFS general substrate transporter like domains"/>
    <property type="match status" value="2"/>
</dbReference>
<feature type="transmembrane region" description="Helical" evidence="5">
    <location>
        <begin position="199"/>
        <end position="218"/>
    </location>
</feature>
<keyword evidence="2 5" id="KW-1133">Transmembrane helix</keyword>
<sequence length="441" mass="47115">MLRLIVPITALLLGASLLLLGSGLLNTLLAIRGGLEAYPDDTMGLIMSGYFVGFFVGTFIALPLIQRVGHIRAFTCCAALASCSVLLHVLFVSPLSWLLLRIMTGAALVILYTVIESWLNSQATGAQRGRVFAVYMVVNLGSLAIAQQFIRFGSPSGFILFAISAMLITISLMPIALTRMNQPEITVVPRLKISAIAKSSPVAVAGSLLSGLAMGGFWGLSAIYASAIGLTSSGVATFMSCAILGGALFQYPLGRYSDTHDRRRVIIAVTALAAVSACLMWVASYFGNWVFLMAAVYGGFAFCVYPVSVAILMDKLEHENILSGASTLLFIHGIGAALGPALAGQGMALFDQHALVGYFVIMQLALCLFTARHLAENKIQPEDNSAHFVAMVRTTPTVLEMLPDEESWLEDAVPQNPEAQASQSEEESLTGRSSHEEPRSE</sequence>
<proteinExistence type="predicted"/>
<evidence type="ECO:0000256" key="3">
    <source>
        <dbReference type="ARBA" id="ARBA00023136"/>
    </source>
</evidence>
<keyword evidence="3 5" id="KW-0472">Membrane</keyword>
<feature type="transmembrane region" description="Helical" evidence="5">
    <location>
        <begin position="46"/>
        <end position="65"/>
    </location>
</feature>
<evidence type="ECO:0000313" key="7">
    <source>
        <dbReference type="Proteomes" id="UP001557484"/>
    </source>
</evidence>
<name>A0ABV3TZN3_9GAMM</name>
<feature type="transmembrane region" description="Helical" evidence="5">
    <location>
        <begin position="289"/>
        <end position="313"/>
    </location>
</feature>
<evidence type="ECO:0000256" key="2">
    <source>
        <dbReference type="ARBA" id="ARBA00022989"/>
    </source>
</evidence>
<comment type="caution">
    <text evidence="6">The sequence shown here is derived from an EMBL/GenBank/DDBJ whole genome shotgun (WGS) entry which is preliminary data.</text>
</comment>
<dbReference type="Proteomes" id="UP001557484">
    <property type="component" value="Unassembled WGS sequence"/>
</dbReference>
<dbReference type="SUPFAM" id="SSF103473">
    <property type="entry name" value="MFS general substrate transporter"/>
    <property type="match status" value="1"/>
</dbReference>
<evidence type="ECO:0000256" key="1">
    <source>
        <dbReference type="ARBA" id="ARBA00022692"/>
    </source>
</evidence>
<accession>A0ABV3TZN3</accession>
<keyword evidence="7" id="KW-1185">Reference proteome</keyword>
<feature type="transmembrane region" description="Helical" evidence="5">
    <location>
        <begin position="265"/>
        <end position="283"/>
    </location>
</feature>
<dbReference type="InterPro" id="IPR011701">
    <property type="entry name" value="MFS"/>
</dbReference>
<dbReference type="PANTHER" id="PTHR23521:SF3">
    <property type="entry name" value="MFS TRANSPORTER"/>
    <property type="match status" value="1"/>
</dbReference>
<dbReference type="Pfam" id="PF07690">
    <property type="entry name" value="MFS_1"/>
    <property type="match status" value="1"/>
</dbReference>
<dbReference type="CDD" id="cd17477">
    <property type="entry name" value="MFS_YcaD_like"/>
    <property type="match status" value="1"/>
</dbReference>
<organism evidence="6 7">
    <name type="scientific">Zhongshania arctica</name>
    <dbReference type="NCBI Taxonomy" id="3238302"/>
    <lineage>
        <taxon>Bacteria</taxon>
        <taxon>Pseudomonadati</taxon>
        <taxon>Pseudomonadota</taxon>
        <taxon>Gammaproteobacteria</taxon>
        <taxon>Cellvibrionales</taxon>
        <taxon>Spongiibacteraceae</taxon>
        <taxon>Zhongshania</taxon>
    </lineage>
</organism>
<dbReference type="RefSeq" id="WP_368376511.1">
    <property type="nucleotide sequence ID" value="NZ_JBFRYB010000001.1"/>
</dbReference>
<feature type="transmembrane region" description="Helical" evidence="5">
    <location>
        <begin position="72"/>
        <end position="92"/>
    </location>
</feature>
<reference evidence="6 7" key="1">
    <citation type="journal article" date="2011" name="Int. J. Syst. Evol. Microbiol.">
        <title>Zhongshania antarctica gen. nov., sp. nov. and Zhongshania guokunii sp. nov., gammaproteobacteria respectively isolated from coastal attached (fast) ice and surface seawater of the Antarctic.</title>
        <authorList>
            <person name="Li H.J."/>
            <person name="Zhang X.Y."/>
            <person name="Chen C.X."/>
            <person name="Zhang Y.J."/>
            <person name="Gao Z.M."/>
            <person name="Yu Y."/>
            <person name="Chen X.L."/>
            <person name="Chen B."/>
            <person name="Zhang Y.Z."/>
        </authorList>
    </citation>
    <scope>NUCLEOTIDE SEQUENCE [LARGE SCALE GENOMIC DNA]</scope>
    <source>
        <strain evidence="6 7">R06B22</strain>
    </source>
</reference>
<feature type="transmembrane region" description="Helical" evidence="5">
    <location>
        <begin position="156"/>
        <end position="178"/>
    </location>
</feature>
<evidence type="ECO:0000256" key="4">
    <source>
        <dbReference type="SAM" id="MobiDB-lite"/>
    </source>
</evidence>
<dbReference type="InterPro" id="IPR047200">
    <property type="entry name" value="MFS_YcaD-like"/>
</dbReference>
<feature type="transmembrane region" description="Helical" evidence="5">
    <location>
        <begin position="98"/>
        <end position="119"/>
    </location>
</feature>
<protein>
    <submittedName>
        <fullName evidence="6">MFS transporter</fullName>
    </submittedName>
</protein>
<feature type="transmembrane region" description="Helical" evidence="5">
    <location>
        <begin position="224"/>
        <end position="253"/>
    </location>
</feature>